<dbReference type="RefSeq" id="WP_377406895.1">
    <property type="nucleotide sequence ID" value="NZ_JBHTFQ010000018.1"/>
</dbReference>
<proteinExistence type="predicted"/>
<keyword evidence="2" id="KW-1185">Reference proteome</keyword>
<comment type="caution">
    <text evidence="1">The sequence shown here is derived from an EMBL/GenBank/DDBJ whole genome shotgun (WGS) entry which is preliminary data.</text>
</comment>
<name>A0ABW2UT39_9RHOB</name>
<gene>
    <name evidence="1" type="ORF">ACFQXB_19485</name>
</gene>
<accession>A0ABW2UT39</accession>
<evidence type="ECO:0000313" key="1">
    <source>
        <dbReference type="EMBL" id="MFC7706357.1"/>
    </source>
</evidence>
<dbReference type="Proteomes" id="UP001596516">
    <property type="component" value="Unassembled WGS sequence"/>
</dbReference>
<protein>
    <submittedName>
        <fullName evidence="1">Uncharacterized protein</fullName>
    </submittedName>
</protein>
<dbReference type="EMBL" id="JBHTFQ010000018">
    <property type="protein sequence ID" value="MFC7706357.1"/>
    <property type="molecule type" value="Genomic_DNA"/>
</dbReference>
<evidence type="ECO:0000313" key="2">
    <source>
        <dbReference type="Proteomes" id="UP001596516"/>
    </source>
</evidence>
<sequence length="124" mass="14100">MNWKEEERIAAQLAKAMAMICVRNTMLENIHAGRGLVTKAGDYSDVFVVDAEGNRVPWTEASRIDDDEMRDLMRQVVNRLYTFQVCFSEPGFQAMVNRWLGAARKWDEPVLDAGLAESGNWEMG</sequence>
<organism evidence="1 2">
    <name type="scientific">Plastorhodobacter daqingensis</name>
    <dbReference type="NCBI Taxonomy" id="1387281"/>
    <lineage>
        <taxon>Bacteria</taxon>
        <taxon>Pseudomonadati</taxon>
        <taxon>Pseudomonadota</taxon>
        <taxon>Alphaproteobacteria</taxon>
        <taxon>Rhodobacterales</taxon>
        <taxon>Paracoccaceae</taxon>
        <taxon>Plastorhodobacter</taxon>
    </lineage>
</organism>
<reference evidence="2" key="1">
    <citation type="journal article" date="2019" name="Int. J. Syst. Evol. Microbiol.">
        <title>The Global Catalogue of Microorganisms (GCM) 10K type strain sequencing project: providing services to taxonomists for standard genome sequencing and annotation.</title>
        <authorList>
            <consortium name="The Broad Institute Genomics Platform"/>
            <consortium name="The Broad Institute Genome Sequencing Center for Infectious Disease"/>
            <person name="Wu L."/>
            <person name="Ma J."/>
        </authorList>
    </citation>
    <scope>NUCLEOTIDE SEQUENCE [LARGE SCALE GENOMIC DNA]</scope>
    <source>
        <strain evidence="2">CGMCC 1.12750</strain>
    </source>
</reference>